<name>A0A2K2UEW3_9ACTN</name>
<evidence type="ECO:0000313" key="3">
    <source>
        <dbReference type="Proteomes" id="UP000236197"/>
    </source>
</evidence>
<dbReference type="Proteomes" id="UP000236197">
    <property type="component" value="Unassembled WGS sequence"/>
</dbReference>
<dbReference type="PANTHER" id="PTHR34227:SF1">
    <property type="entry name" value="DIMETHYL SULFOXIDE REDUCTASE CHAPERONE-RELATED"/>
    <property type="match status" value="1"/>
</dbReference>
<comment type="caution">
    <text evidence="2">The sequence shown here is derived from an EMBL/GenBank/DDBJ whole genome shotgun (WGS) entry which is preliminary data.</text>
</comment>
<dbReference type="SUPFAM" id="SSF89155">
    <property type="entry name" value="TorD-like"/>
    <property type="match status" value="1"/>
</dbReference>
<dbReference type="Gene3D" id="1.10.3480.10">
    <property type="entry name" value="TorD-like"/>
    <property type="match status" value="1"/>
</dbReference>
<dbReference type="RefSeq" id="WP_103264007.1">
    <property type="nucleotide sequence ID" value="NZ_CABMLE010000001.1"/>
</dbReference>
<dbReference type="OrthoDB" id="3172249at2"/>
<evidence type="ECO:0000313" key="2">
    <source>
        <dbReference type="EMBL" id="PNV68680.1"/>
    </source>
</evidence>
<dbReference type="InterPro" id="IPR020945">
    <property type="entry name" value="DMSO/NO3_reduct_chaperone"/>
</dbReference>
<protein>
    <submittedName>
        <fullName evidence="2">Molecular chaperone TorD</fullName>
    </submittedName>
</protein>
<proteinExistence type="predicted"/>
<gene>
    <name evidence="2" type="ORF">C2L71_01465</name>
</gene>
<organism evidence="2 3">
    <name type="scientific">Enteroscipio rubneri</name>
    <dbReference type="NCBI Taxonomy" id="2070686"/>
    <lineage>
        <taxon>Bacteria</taxon>
        <taxon>Bacillati</taxon>
        <taxon>Actinomycetota</taxon>
        <taxon>Coriobacteriia</taxon>
        <taxon>Eggerthellales</taxon>
        <taxon>Eggerthellaceae</taxon>
        <taxon>Enteroscipio</taxon>
    </lineage>
</organism>
<dbReference type="AlphaFoldDB" id="A0A2K2UEW3"/>
<reference evidence="3" key="1">
    <citation type="submission" date="2018-01" db="EMBL/GenBank/DDBJ databases">
        <title>Rubneribacter badeniensis gen. nov., sp. nov., and Colonibacter rubneri, gen. nov., sp. nov., WGS of new members of the Eggerthellaceae.</title>
        <authorList>
            <person name="Danylec N."/>
            <person name="Stoll D.A."/>
            <person name="Doetsch A."/>
            <person name="Kulling S.E."/>
            <person name="Huch M."/>
        </authorList>
    </citation>
    <scope>NUCLEOTIDE SEQUENCE [LARGE SCALE GENOMIC DNA]</scope>
    <source>
        <strain evidence="3">ResAG-96</strain>
    </source>
</reference>
<accession>A0A2K2UEW3</accession>
<dbReference type="Pfam" id="PF02613">
    <property type="entry name" value="Nitrate_red_del"/>
    <property type="match status" value="1"/>
</dbReference>
<dbReference type="EMBL" id="PPEK01000001">
    <property type="protein sequence ID" value="PNV68680.1"/>
    <property type="molecule type" value="Genomic_DNA"/>
</dbReference>
<dbReference type="InterPro" id="IPR050289">
    <property type="entry name" value="TorD/DmsD_chaperones"/>
</dbReference>
<keyword evidence="1" id="KW-0143">Chaperone</keyword>
<dbReference type="PANTHER" id="PTHR34227">
    <property type="entry name" value="CHAPERONE PROTEIN YCDY"/>
    <property type="match status" value="1"/>
</dbReference>
<dbReference type="InterPro" id="IPR036411">
    <property type="entry name" value="TorD-like_sf"/>
</dbReference>
<sequence length="214" mass="23648">MMQEHWIDKAELFETLSLAYLYYQRETVEVLTTGAYADVLCEAMAAVGLDEGLVSDVRATLAAYQGADVEELFHALRVEYTRLFVGAPHAIVSPYAGIWYAEEVGVTPVLFVNKESMAVERFMKACGVDRPEQTNEPLDHIGSELEFLEYLCLDCAGVVNKDADIVPAGSYETFYQERFIVFAKRFAAAVAQSSSEPLLRAASSVLLALPDEAL</sequence>
<evidence type="ECO:0000256" key="1">
    <source>
        <dbReference type="ARBA" id="ARBA00023186"/>
    </source>
</evidence>
<keyword evidence="3" id="KW-1185">Reference proteome</keyword>